<proteinExistence type="predicted"/>
<dbReference type="RefSeq" id="WP_068939584.1">
    <property type="nucleotide sequence ID" value="NZ_LYND01000124.1"/>
</dbReference>
<evidence type="ECO:0000313" key="3">
    <source>
        <dbReference type="Proteomes" id="UP000094974"/>
    </source>
</evidence>
<comment type="caution">
    <text evidence="2">The sequence shown here is derived from an EMBL/GenBank/DDBJ whole genome shotgun (WGS) entry which is preliminary data.</text>
</comment>
<evidence type="ECO:0000259" key="1">
    <source>
        <dbReference type="PROSITE" id="PS50104"/>
    </source>
</evidence>
<gene>
    <name evidence="2" type="ORF">A7312_26955</name>
</gene>
<dbReference type="EMBL" id="LYND01000124">
    <property type="protein sequence ID" value="ODA09202.1"/>
    <property type="molecule type" value="Genomic_DNA"/>
</dbReference>
<protein>
    <recommendedName>
        <fullName evidence="1">TIR domain-containing protein</fullName>
    </recommendedName>
</protein>
<sequence>MLRMKLFNGFGVIDIKIYEYEKGLVWDDNDKFINQGWGELKEKIKNTHGGIGIIAADFDELLRYGENSLISPPEHRRSHFARLVAHAESDEDIELLSDILAYMLIKPMETNLQAGWFITYLRKGKNLENFDVVRASKVLNNLFNINSEAAKILISTLRDFNVYNVLENENLLRRELRQVMIPAVVFLSYSREDNLIVNKLYQRLLKLGLNVWIDEHELLPGDKWEIKIRQTLKSCEFAIVCFSEQSINRPGFFQEEIKIVKELSYGEEHSIYCIPLTLHPFDRSLIPEEFRDMHIIDLVKNNDIDIGHCTERINKAILSHRS</sequence>
<reference evidence="3" key="1">
    <citation type="submission" date="2016-05" db="EMBL/GenBank/DDBJ databases">
        <title>Whole genome shotgun sequencing of cultured foodborne pathogen.</title>
        <authorList>
            <person name="Zheng J."/>
            <person name="Timme R."/>
            <person name="Allard M."/>
            <person name="Strain E."/>
            <person name="Luo Y."/>
            <person name="Brown E."/>
        </authorList>
    </citation>
    <scope>NUCLEOTIDE SEQUENCE [LARGE SCALE GENOMIC DNA]</scope>
    <source>
        <strain evidence="3">CFSAN034343</strain>
    </source>
</reference>
<dbReference type="Pfam" id="PF13676">
    <property type="entry name" value="TIR_2"/>
    <property type="match status" value="1"/>
</dbReference>
<accession>A0ABX2ZF66</accession>
<dbReference type="InterPro" id="IPR035897">
    <property type="entry name" value="Toll_tir_struct_dom_sf"/>
</dbReference>
<evidence type="ECO:0000313" key="2">
    <source>
        <dbReference type="EMBL" id="ODA09202.1"/>
    </source>
</evidence>
<organism evidence="2 3">
    <name type="scientific">Paenibacillus polymyxa</name>
    <name type="common">Bacillus polymyxa</name>
    <dbReference type="NCBI Taxonomy" id="1406"/>
    <lineage>
        <taxon>Bacteria</taxon>
        <taxon>Bacillati</taxon>
        <taxon>Bacillota</taxon>
        <taxon>Bacilli</taxon>
        <taxon>Bacillales</taxon>
        <taxon>Paenibacillaceae</taxon>
        <taxon>Paenibacillus</taxon>
    </lineage>
</organism>
<dbReference type="InterPro" id="IPR000157">
    <property type="entry name" value="TIR_dom"/>
</dbReference>
<dbReference type="Proteomes" id="UP000094974">
    <property type="component" value="Unassembled WGS sequence"/>
</dbReference>
<feature type="domain" description="TIR" evidence="1">
    <location>
        <begin position="181"/>
        <end position="321"/>
    </location>
</feature>
<name>A0ABX2ZF66_PAEPO</name>
<dbReference type="PROSITE" id="PS50104">
    <property type="entry name" value="TIR"/>
    <property type="match status" value="1"/>
</dbReference>
<keyword evidence="3" id="KW-1185">Reference proteome</keyword>
<dbReference type="SUPFAM" id="SSF52200">
    <property type="entry name" value="Toll/Interleukin receptor TIR domain"/>
    <property type="match status" value="1"/>
</dbReference>
<dbReference type="Gene3D" id="3.40.50.10140">
    <property type="entry name" value="Toll/interleukin-1 receptor homology (TIR) domain"/>
    <property type="match status" value="1"/>
</dbReference>